<comment type="caution">
    <text evidence="1">The sequence shown here is derived from an EMBL/GenBank/DDBJ whole genome shotgun (WGS) entry which is preliminary data.</text>
</comment>
<dbReference type="GeneID" id="39876554"/>
<accession>A0A2H6KIG3</accession>
<organism evidence="1 2">
    <name type="scientific">Babesia ovata</name>
    <dbReference type="NCBI Taxonomy" id="189622"/>
    <lineage>
        <taxon>Eukaryota</taxon>
        <taxon>Sar</taxon>
        <taxon>Alveolata</taxon>
        <taxon>Apicomplexa</taxon>
        <taxon>Aconoidasida</taxon>
        <taxon>Piroplasmida</taxon>
        <taxon>Babesiidae</taxon>
        <taxon>Babesia</taxon>
    </lineage>
</organism>
<dbReference type="RefSeq" id="XP_028869027.1">
    <property type="nucleotide sequence ID" value="XM_029013194.1"/>
</dbReference>
<proteinExistence type="predicted"/>
<sequence length="117" mass="12924">MDDIRELIVKRLHLLLQVNLLTGLTNLPSRLFDGRLGGSPDLMFGGGVERLNGAGKSGDCSLKVMFDRLKFVIKRFNLIPHHRQLAVHGLGGAFIFAGRDGFAGRLVMLLVKRLCNL</sequence>
<dbReference type="AlphaFoldDB" id="A0A2H6KIG3"/>
<reference evidence="1 2" key="1">
    <citation type="journal article" date="2017" name="BMC Genomics">
        <title>Whole-genome assembly of Babesia ovata and comparative genomics between closely related pathogens.</title>
        <authorList>
            <person name="Yamagishi J."/>
            <person name="Asada M."/>
            <person name="Hakimi H."/>
            <person name="Tanaka T.Q."/>
            <person name="Sugimoto C."/>
            <person name="Kawazu S."/>
        </authorList>
    </citation>
    <scope>NUCLEOTIDE SEQUENCE [LARGE SCALE GENOMIC DNA]</scope>
    <source>
        <strain evidence="1 2">Miyake</strain>
    </source>
</reference>
<dbReference type="EMBL" id="BDSA01000007">
    <property type="protein sequence ID" value="GBE62784.1"/>
    <property type="molecule type" value="Genomic_DNA"/>
</dbReference>
<protein>
    <submittedName>
        <fullName evidence="1">3-oxoacyl-ACP synthase, putative</fullName>
    </submittedName>
</protein>
<name>A0A2H6KIG3_9APIC</name>
<dbReference type="Proteomes" id="UP000236319">
    <property type="component" value="Unassembled WGS sequence"/>
</dbReference>
<gene>
    <name evidence="1" type="ORF">BOVATA_042770</name>
</gene>
<evidence type="ECO:0000313" key="2">
    <source>
        <dbReference type="Proteomes" id="UP000236319"/>
    </source>
</evidence>
<dbReference type="VEuPathDB" id="PiroplasmaDB:BOVATA_042770"/>
<keyword evidence="2" id="KW-1185">Reference proteome</keyword>
<evidence type="ECO:0000313" key="1">
    <source>
        <dbReference type="EMBL" id="GBE62784.1"/>
    </source>
</evidence>